<gene>
    <name evidence="2" type="ORF">CJU81_09950</name>
</gene>
<evidence type="ECO:0000313" key="3">
    <source>
        <dbReference type="Proteomes" id="UP000215861"/>
    </source>
</evidence>
<evidence type="ECO:0000313" key="2">
    <source>
        <dbReference type="EMBL" id="PAA12415.1"/>
    </source>
</evidence>
<protein>
    <submittedName>
        <fullName evidence="2">Uncharacterized protein</fullName>
    </submittedName>
</protein>
<proteinExistence type="predicted"/>
<feature type="transmembrane region" description="Helical" evidence="1">
    <location>
        <begin position="12"/>
        <end position="30"/>
    </location>
</feature>
<name>A0A267AIE4_PSEFR</name>
<keyword evidence="1" id="KW-1133">Transmembrane helix</keyword>
<keyword evidence="1" id="KW-0812">Transmembrane</keyword>
<evidence type="ECO:0000256" key="1">
    <source>
        <dbReference type="SAM" id="Phobius"/>
    </source>
</evidence>
<dbReference type="AlphaFoldDB" id="A0A267AIE4"/>
<organism evidence="2 3">
    <name type="scientific">Pseudomonas fragi</name>
    <dbReference type="NCBI Taxonomy" id="296"/>
    <lineage>
        <taxon>Bacteria</taxon>
        <taxon>Pseudomonadati</taxon>
        <taxon>Pseudomonadota</taxon>
        <taxon>Gammaproteobacteria</taxon>
        <taxon>Pseudomonadales</taxon>
        <taxon>Pseudomonadaceae</taxon>
        <taxon>Pseudomonas</taxon>
    </lineage>
</organism>
<sequence>MTVRPNYKKVLVAVAAILDIVMLIALFSYCRFGTNSRLAFGIMDNCEATVLKLVKTPQDMELLRVQIFPDGLQALPVAYTNPLRAGTRYKILVERELGKFIYPAIKFSFRVPDAMGAPGNEQVTCQYGGVQYKDGRVLSMRLMYVDVGPVSIKNPFLYKEDGFHGWIKQDLEEWVELDEMTPSIHWIHFLDWRAKVLEIEEGRSHFCSGESG</sequence>
<accession>A0A267AIE4</accession>
<reference evidence="2 3" key="1">
    <citation type="submission" date="2017-08" db="EMBL/GenBank/DDBJ databases">
        <title>Genomic and metabolic characterisation of spoilage-associated Pseudomonas species.</title>
        <authorList>
            <person name="Stanborough T."/>
            <person name="Fegan N."/>
            <person name="Powell S.M."/>
            <person name="Singh T."/>
            <person name="Tamplin M.L."/>
            <person name="Chandry P.S."/>
        </authorList>
    </citation>
    <scope>NUCLEOTIDE SEQUENCE [LARGE SCALE GENOMIC DNA]</scope>
    <source>
        <strain evidence="2 3">F1801</strain>
    </source>
</reference>
<comment type="caution">
    <text evidence="2">The sequence shown here is derived from an EMBL/GenBank/DDBJ whole genome shotgun (WGS) entry which is preliminary data.</text>
</comment>
<keyword evidence="1" id="KW-0472">Membrane</keyword>
<dbReference type="EMBL" id="NQKQ01000009">
    <property type="protein sequence ID" value="PAA12415.1"/>
    <property type="molecule type" value="Genomic_DNA"/>
</dbReference>
<dbReference type="Proteomes" id="UP000215861">
    <property type="component" value="Unassembled WGS sequence"/>
</dbReference>